<evidence type="ECO:0000313" key="2">
    <source>
        <dbReference type="EMBL" id="KFF30826.1"/>
    </source>
</evidence>
<dbReference type="RefSeq" id="WP_238549839.1">
    <property type="nucleotide sequence ID" value="NZ_ATLK01000001.1"/>
</dbReference>
<dbReference type="AlphaFoldDB" id="A0A080N261"/>
<reference evidence="2 3" key="1">
    <citation type="journal article" date="2014" name="Appl. Environ. Microbiol.">
        <title>Genomic encyclopedia of type strains of the genus Bifidobacterium.</title>
        <authorList>
            <person name="Milani C."/>
            <person name="Lugli G.A."/>
            <person name="Duranti S."/>
            <person name="Turroni F."/>
            <person name="Bottacini F."/>
            <person name="Mangifesta M."/>
            <person name="Sanchez B."/>
            <person name="Viappiani A."/>
            <person name="Mancabelli L."/>
            <person name="Taminiau B."/>
            <person name="Delcenserie V."/>
            <person name="Barrangou R."/>
            <person name="Margolles A."/>
            <person name="van Sinderen D."/>
            <person name="Ventura M."/>
        </authorList>
    </citation>
    <scope>NUCLEOTIDE SEQUENCE [LARGE SCALE GENOMIC DNA]</scope>
    <source>
        <strain evidence="2 3">DSM 19703</strain>
    </source>
</reference>
<sequence length="236" mass="25770">MGSGQDDGEPNDGVRDMASDTVPARDASLGSGTAASDAAPEERVTEAVHVDLDLARSRGIDVDDPFIGLKIAAERLSIVRYVFLVQVEDGIAVAGHRAALEYADAVLIGWPEVGDKEIVTLSEPNYRMMLDLLEGMEQCITDFREQEADGEVDAMSDSLIRATGRVSQIRHMYQPDFPLPTFAEIRRVVQDEWEEDVGNIDPEESGGTVEAIEQQTEQADEQRQENPEAGHSGNQA</sequence>
<gene>
    <name evidence="2" type="ORF">BBOMB_0138</name>
</gene>
<feature type="region of interest" description="Disordered" evidence="1">
    <location>
        <begin position="196"/>
        <end position="236"/>
    </location>
</feature>
<comment type="caution">
    <text evidence="2">The sequence shown here is derived from an EMBL/GenBank/DDBJ whole genome shotgun (WGS) entry which is preliminary data.</text>
</comment>
<evidence type="ECO:0000313" key="3">
    <source>
        <dbReference type="Proteomes" id="UP000028730"/>
    </source>
</evidence>
<proteinExistence type="predicted"/>
<dbReference type="EMBL" id="ATLK01000001">
    <property type="protein sequence ID" value="KFF30826.1"/>
    <property type="molecule type" value="Genomic_DNA"/>
</dbReference>
<keyword evidence="3" id="KW-1185">Reference proteome</keyword>
<dbReference type="eggNOG" id="ENOG5030P9F">
    <property type="taxonomic scope" value="Bacteria"/>
</dbReference>
<feature type="compositionally biased region" description="Acidic residues" evidence="1">
    <location>
        <begin position="1"/>
        <end position="10"/>
    </location>
</feature>
<feature type="region of interest" description="Disordered" evidence="1">
    <location>
        <begin position="1"/>
        <end position="42"/>
    </location>
</feature>
<name>A0A080N261_9BIFI</name>
<dbReference type="STRING" id="1341695.BBOMB_0138"/>
<organism evidence="2 3">
    <name type="scientific">Bifidobacterium bombi DSM 19703</name>
    <dbReference type="NCBI Taxonomy" id="1341695"/>
    <lineage>
        <taxon>Bacteria</taxon>
        <taxon>Bacillati</taxon>
        <taxon>Actinomycetota</taxon>
        <taxon>Actinomycetes</taxon>
        <taxon>Bifidobacteriales</taxon>
        <taxon>Bifidobacteriaceae</taxon>
        <taxon>Bifidobacterium</taxon>
    </lineage>
</organism>
<protein>
    <recommendedName>
        <fullName evidence="4">Phosphoribosylglycinamide synthetase</fullName>
    </recommendedName>
</protein>
<accession>A0A080N261</accession>
<evidence type="ECO:0008006" key="4">
    <source>
        <dbReference type="Google" id="ProtNLM"/>
    </source>
</evidence>
<dbReference type="Proteomes" id="UP000028730">
    <property type="component" value="Unassembled WGS sequence"/>
</dbReference>
<evidence type="ECO:0000256" key="1">
    <source>
        <dbReference type="SAM" id="MobiDB-lite"/>
    </source>
</evidence>